<evidence type="ECO:0000259" key="3">
    <source>
        <dbReference type="Pfam" id="PF00730"/>
    </source>
</evidence>
<dbReference type="Gene3D" id="1.10.340.30">
    <property type="entry name" value="Hypothetical protein, domain 2"/>
    <property type="match status" value="1"/>
</dbReference>
<dbReference type="InterPro" id="IPR051912">
    <property type="entry name" value="Alkylbase_DNA_Glycosylase/TA"/>
</dbReference>
<dbReference type="GO" id="GO:0032131">
    <property type="term" value="F:alkylated DNA binding"/>
    <property type="evidence" value="ECO:0007669"/>
    <property type="project" value="TreeGrafter"/>
</dbReference>
<dbReference type="AlphaFoldDB" id="A0A382JNJ9"/>
<gene>
    <name evidence="4" type="ORF">METZ01_LOCUS266153</name>
</gene>
<dbReference type="GO" id="GO:0043916">
    <property type="term" value="F:DNA-7-methylguanine glycosylase activity"/>
    <property type="evidence" value="ECO:0007669"/>
    <property type="project" value="TreeGrafter"/>
</dbReference>
<evidence type="ECO:0000256" key="1">
    <source>
        <dbReference type="ARBA" id="ARBA00022763"/>
    </source>
</evidence>
<sequence>VTINIEDALKHLAASDSRFSKLIEKFGEPDFEPQDNYCKSLVRSIIYQQLSGKSAFAIYSRLLKLFPVNHFPDPNELLLISDQTYRDIGLSKQKAIYIKEIAKAFK</sequence>
<organism evidence="4">
    <name type="scientific">marine metagenome</name>
    <dbReference type="NCBI Taxonomy" id="408172"/>
    <lineage>
        <taxon>unclassified sequences</taxon>
        <taxon>metagenomes</taxon>
        <taxon>ecological metagenomes</taxon>
    </lineage>
</organism>
<protein>
    <recommendedName>
        <fullName evidence="3">HhH-GPD domain-containing protein</fullName>
    </recommendedName>
</protein>
<dbReference type="EMBL" id="UINC01075277">
    <property type="protein sequence ID" value="SVC13299.1"/>
    <property type="molecule type" value="Genomic_DNA"/>
</dbReference>
<dbReference type="GO" id="GO:0005634">
    <property type="term" value="C:nucleus"/>
    <property type="evidence" value="ECO:0007669"/>
    <property type="project" value="TreeGrafter"/>
</dbReference>
<dbReference type="GO" id="GO:0006307">
    <property type="term" value="P:DNA alkylation repair"/>
    <property type="evidence" value="ECO:0007669"/>
    <property type="project" value="TreeGrafter"/>
</dbReference>
<dbReference type="PANTHER" id="PTHR43003">
    <property type="entry name" value="DNA-3-METHYLADENINE GLYCOSYLASE"/>
    <property type="match status" value="1"/>
</dbReference>
<feature type="domain" description="HhH-GPD" evidence="3">
    <location>
        <begin position="42"/>
        <end position="105"/>
    </location>
</feature>
<name>A0A382JNJ9_9ZZZZ</name>
<dbReference type="GO" id="GO:0008725">
    <property type="term" value="F:DNA-3-methyladenine glycosylase activity"/>
    <property type="evidence" value="ECO:0007669"/>
    <property type="project" value="TreeGrafter"/>
</dbReference>
<proteinExistence type="predicted"/>
<feature type="non-terminal residue" evidence="4">
    <location>
        <position position="106"/>
    </location>
</feature>
<dbReference type="PANTHER" id="PTHR43003:SF5">
    <property type="entry name" value="DNA-3-METHYLADENINE GLYCOSYLASE"/>
    <property type="match status" value="1"/>
</dbReference>
<dbReference type="InterPro" id="IPR003265">
    <property type="entry name" value="HhH-GPD_domain"/>
</dbReference>
<evidence type="ECO:0000313" key="4">
    <source>
        <dbReference type="EMBL" id="SVC13299.1"/>
    </source>
</evidence>
<feature type="non-terminal residue" evidence="4">
    <location>
        <position position="1"/>
    </location>
</feature>
<accession>A0A382JNJ9</accession>
<keyword evidence="1" id="KW-0227">DNA damage</keyword>
<reference evidence="4" key="1">
    <citation type="submission" date="2018-05" db="EMBL/GenBank/DDBJ databases">
        <authorList>
            <person name="Lanie J.A."/>
            <person name="Ng W.-L."/>
            <person name="Kazmierczak K.M."/>
            <person name="Andrzejewski T.M."/>
            <person name="Davidsen T.M."/>
            <person name="Wayne K.J."/>
            <person name="Tettelin H."/>
            <person name="Glass J.I."/>
            <person name="Rusch D."/>
            <person name="Podicherti R."/>
            <person name="Tsui H.-C.T."/>
            <person name="Winkler M.E."/>
        </authorList>
    </citation>
    <scope>NUCLEOTIDE SEQUENCE</scope>
</reference>
<keyword evidence="2" id="KW-0234">DNA repair</keyword>
<dbReference type="GO" id="GO:0032993">
    <property type="term" value="C:protein-DNA complex"/>
    <property type="evidence" value="ECO:0007669"/>
    <property type="project" value="TreeGrafter"/>
</dbReference>
<dbReference type="Pfam" id="PF00730">
    <property type="entry name" value="HhH-GPD"/>
    <property type="match status" value="1"/>
</dbReference>
<dbReference type="SUPFAM" id="SSF48150">
    <property type="entry name" value="DNA-glycosylase"/>
    <property type="match status" value="1"/>
</dbReference>
<dbReference type="GO" id="GO:0006285">
    <property type="term" value="P:base-excision repair, AP site formation"/>
    <property type="evidence" value="ECO:0007669"/>
    <property type="project" value="TreeGrafter"/>
</dbReference>
<evidence type="ECO:0000256" key="2">
    <source>
        <dbReference type="ARBA" id="ARBA00023204"/>
    </source>
</evidence>
<dbReference type="InterPro" id="IPR011257">
    <property type="entry name" value="DNA_glycosylase"/>
</dbReference>